<evidence type="ECO:0000256" key="4">
    <source>
        <dbReference type="ARBA" id="ARBA00022692"/>
    </source>
</evidence>
<dbReference type="InterPro" id="IPR003688">
    <property type="entry name" value="TraG/VirD4"/>
</dbReference>
<dbReference type="RefSeq" id="WP_160800381.1">
    <property type="nucleotide sequence ID" value="NZ_WUUL01000002.1"/>
</dbReference>
<dbReference type="Pfam" id="PF02534">
    <property type="entry name" value="T4SS-DNA_transf"/>
    <property type="match status" value="1"/>
</dbReference>
<protein>
    <submittedName>
        <fullName evidence="8">Type IV secretory system conjugative DNA transfer family protein</fullName>
    </submittedName>
</protein>
<dbReference type="Proteomes" id="UP000430692">
    <property type="component" value="Unassembled WGS sequence"/>
</dbReference>
<comment type="subcellular location">
    <subcellularLocation>
        <location evidence="1">Cell membrane</location>
        <topology evidence="1">Multi-pass membrane protein</topology>
    </subcellularLocation>
</comment>
<keyword evidence="6 7" id="KW-0472">Membrane</keyword>
<feature type="transmembrane region" description="Helical" evidence="7">
    <location>
        <begin position="7"/>
        <end position="27"/>
    </location>
</feature>
<keyword evidence="4 7" id="KW-0812">Transmembrane</keyword>
<feature type="transmembrane region" description="Helical" evidence="7">
    <location>
        <begin position="39"/>
        <end position="60"/>
    </location>
</feature>
<organism evidence="8 9">
    <name type="scientific">Shimazuella alba</name>
    <dbReference type="NCBI Taxonomy" id="2690964"/>
    <lineage>
        <taxon>Bacteria</taxon>
        <taxon>Bacillati</taxon>
        <taxon>Bacillota</taxon>
        <taxon>Bacilli</taxon>
        <taxon>Bacillales</taxon>
        <taxon>Thermoactinomycetaceae</taxon>
        <taxon>Shimazuella</taxon>
    </lineage>
</organism>
<reference evidence="8 9" key="1">
    <citation type="submission" date="2019-12" db="EMBL/GenBank/DDBJ databases">
        <title>Whole-genome analyses of novel actinobacteria.</title>
        <authorList>
            <person name="Sahin N."/>
            <person name="Saygin H."/>
        </authorList>
    </citation>
    <scope>NUCLEOTIDE SEQUENCE [LARGE SCALE GENOMIC DNA]</scope>
    <source>
        <strain evidence="8 9">KC615</strain>
    </source>
</reference>
<dbReference type="SUPFAM" id="SSF52540">
    <property type="entry name" value="P-loop containing nucleoside triphosphate hydrolases"/>
    <property type="match status" value="1"/>
</dbReference>
<evidence type="ECO:0000256" key="2">
    <source>
        <dbReference type="ARBA" id="ARBA00008806"/>
    </source>
</evidence>
<evidence type="ECO:0000256" key="5">
    <source>
        <dbReference type="ARBA" id="ARBA00022989"/>
    </source>
</evidence>
<dbReference type="AlphaFoldDB" id="A0A6I4VRJ6"/>
<gene>
    <name evidence="8" type="ORF">GSM42_04735</name>
</gene>
<dbReference type="InterPro" id="IPR027417">
    <property type="entry name" value="P-loop_NTPase"/>
</dbReference>
<comment type="caution">
    <text evidence="8">The sequence shown here is derived from an EMBL/GenBank/DDBJ whole genome shotgun (WGS) entry which is preliminary data.</text>
</comment>
<dbReference type="EMBL" id="WUUL01000002">
    <property type="protein sequence ID" value="MXQ53048.1"/>
    <property type="molecule type" value="Genomic_DNA"/>
</dbReference>
<accession>A0A6I4VRJ6</accession>
<keyword evidence="5 7" id="KW-1133">Transmembrane helix</keyword>
<sequence>MAVGAVLVLEVVLAIILVAVPAGISQFEWSQLPDVIQQAMGIGLFIQMQLVIIVLSGVVARRVFLFLAGRTYKQAASYGAHGTSRFAKKSELMNGSHFARRTWKKSAQENLRNPSGIIFGLLGNKPLILPEETTIPNRNIFLVGSPGSGKTQSYLLTNLIHEQERSIVVTDPKGEIYETTAKLKEEQGYEVRLVNFLEMNISDRYNPLDYVTKETEAEQVATTIVANSGEKSNSENDFWTRSEIALLKTLLLYVRYECPQEANLAKVKEILTVQGRTPKKMDQFFGNLPTDHPAYQSYQIVRMAEDRTRASIFISLGITLSKFDASDVRKFTEKSDFSLDDIGKKKMIVYCILPIADATWEQLTSTFFTQLFQRLYYVADHHYNKLPVKVNFLLDEFVNIGKIPRFEQVLATCRSYGISISTIVQSMGQLVDLYTKERAEGIIGNCSLRYLLGVSDKMTADYFSELIGKTTIQTRSTSFTKGKEENSSLSKQYGERLLITPDELTRMGRNEGILLISGMFPVKLRKTYQWEFFKGILHDQNRSSRFAYQAPMSLELEDMQEVLAEQVDEEPENEQHEQNLVNYLDQAVERLESRLRSNLTTALEKELDDLLAKLTPTAPDYTEQKFDLLREFFMNMKHNHTD</sequence>
<keyword evidence="3" id="KW-1003">Cell membrane</keyword>
<comment type="similarity">
    <text evidence="2">Belongs to the VirD4/TraG family.</text>
</comment>
<evidence type="ECO:0000256" key="3">
    <source>
        <dbReference type="ARBA" id="ARBA00022475"/>
    </source>
</evidence>
<dbReference type="InterPro" id="IPR051539">
    <property type="entry name" value="T4SS-coupling_protein"/>
</dbReference>
<dbReference type="GO" id="GO:0005886">
    <property type="term" value="C:plasma membrane"/>
    <property type="evidence" value="ECO:0007669"/>
    <property type="project" value="UniProtKB-SubCell"/>
</dbReference>
<dbReference type="PANTHER" id="PTHR37937">
    <property type="entry name" value="CONJUGATIVE TRANSFER: DNA TRANSPORT"/>
    <property type="match status" value="1"/>
</dbReference>
<evidence type="ECO:0000313" key="8">
    <source>
        <dbReference type="EMBL" id="MXQ53048.1"/>
    </source>
</evidence>
<proteinExistence type="inferred from homology"/>
<keyword evidence="9" id="KW-1185">Reference proteome</keyword>
<evidence type="ECO:0000256" key="6">
    <source>
        <dbReference type="ARBA" id="ARBA00023136"/>
    </source>
</evidence>
<evidence type="ECO:0000256" key="1">
    <source>
        <dbReference type="ARBA" id="ARBA00004651"/>
    </source>
</evidence>
<dbReference type="CDD" id="cd01127">
    <property type="entry name" value="TrwB_TraG_TraD_VirD4"/>
    <property type="match status" value="1"/>
</dbReference>
<evidence type="ECO:0000313" key="9">
    <source>
        <dbReference type="Proteomes" id="UP000430692"/>
    </source>
</evidence>
<name>A0A6I4VRJ6_9BACL</name>
<dbReference type="Gene3D" id="3.40.50.300">
    <property type="entry name" value="P-loop containing nucleotide triphosphate hydrolases"/>
    <property type="match status" value="2"/>
</dbReference>
<evidence type="ECO:0000256" key="7">
    <source>
        <dbReference type="SAM" id="Phobius"/>
    </source>
</evidence>
<dbReference type="PANTHER" id="PTHR37937:SF1">
    <property type="entry name" value="CONJUGATIVE TRANSFER: DNA TRANSPORT"/>
    <property type="match status" value="1"/>
</dbReference>
<dbReference type="NCBIfam" id="NF045973">
    <property type="entry name" value="conju_CD1115"/>
    <property type="match status" value="1"/>
</dbReference>